<dbReference type="KEGG" id="dci:103520486"/>
<evidence type="ECO:0000256" key="2">
    <source>
        <dbReference type="ARBA" id="ARBA00020989"/>
    </source>
</evidence>
<accession>A0A1S3DKL2</accession>
<dbReference type="InterPro" id="IPR012340">
    <property type="entry name" value="NA-bd_OB-fold"/>
</dbReference>
<dbReference type="PROSITE" id="PS50832">
    <property type="entry name" value="S1_IF1_TYPE"/>
    <property type="match status" value="1"/>
</dbReference>
<dbReference type="InterPro" id="IPR039294">
    <property type="entry name" value="EIF1AD"/>
</dbReference>
<feature type="domain" description="S1-like" evidence="6">
    <location>
        <begin position="31"/>
        <end position="91"/>
    </location>
</feature>
<dbReference type="AlphaFoldDB" id="A0A1S3DKL2"/>
<evidence type="ECO:0000256" key="4">
    <source>
        <dbReference type="ARBA" id="ARBA00031998"/>
    </source>
</evidence>
<protein>
    <recommendedName>
        <fullName evidence="2">Probable RNA-binding protein EIF1AD</fullName>
    </recommendedName>
    <alternativeName>
        <fullName evidence="4">Eukaryotic translation initiation factor 1A domain-containing protein</fullName>
    </alternativeName>
</protein>
<dbReference type="InterPro" id="IPR006196">
    <property type="entry name" value="RNA-binding_domain_S1_IF1"/>
</dbReference>
<keyword evidence="5" id="KW-0648">Protein biosynthesis</keyword>
<keyword evidence="5" id="KW-0396">Initiation factor</keyword>
<evidence type="ECO:0000256" key="3">
    <source>
        <dbReference type="ARBA" id="ARBA00022884"/>
    </source>
</evidence>
<dbReference type="GO" id="GO:0003723">
    <property type="term" value="F:RNA binding"/>
    <property type="evidence" value="ECO:0007669"/>
    <property type="project" value="UniProtKB-KW"/>
</dbReference>
<dbReference type="InterPro" id="IPR001253">
    <property type="entry name" value="TIF_eIF-1A"/>
</dbReference>
<proteinExistence type="inferred from homology"/>
<dbReference type="GO" id="GO:0005634">
    <property type="term" value="C:nucleus"/>
    <property type="evidence" value="ECO:0007669"/>
    <property type="project" value="TreeGrafter"/>
</dbReference>
<evidence type="ECO:0000256" key="5">
    <source>
        <dbReference type="PROSITE-ProRule" id="PRU00181"/>
    </source>
</evidence>
<dbReference type="PaxDb" id="121845-A0A1S3DKL2"/>
<dbReference type="RefSeq" id="XP_008483803.1">
    <property type="nucleotide sequence ID" value="XM_008485581.1"/>
</dbReference>
<dbReference type="PANTHER" id="PTHR21641:SF0">
    <property type="entry name" value="RNA-BINDING PROTEIN EIF1AD-RELATED"/>
    <property type="match status" value="1"/>
</dbReference>
<dbReference type="SUPFAM" id="SSF50249">
    <property type="entry name" value="Nucleic acid-binding proteins"/>
    <property type="match status" value="1"/>
</dbReference>
<dbReference type="OMA" id="YLYMVEN"/>
<keyword evidence="7" id="KW-1185">Reference proteome</keyword>
<keyword evidence="3" id="KW-0694">RNA-binding</keyword>
<gene>
    <name evidence="8" type="primary">LOC103520486</name>
</gene>
<reference evidence="8" key="1">
    <citation type="submission" date="2025-08" db="UniProtKB">
        <authorList>
            <consortium name="RefSeq"/>
        </authorList>
    </citation>
    <scope>IDENTIFICATION</scope>
</reference>
<dbReference type="PANTHER" id="PTHR21641">
    <property type="entry name" value="TRANSLATION INITIATION FACTOR-RELATED"/>
    <property type="match status" value="1"/>
</dbReference>
<evidence type="ECO:0000256" key="1">
    <source>
        <dbReference type="ARBA" id="ARBA00007340"/>
    </source>
</evidence>
<sequence length="95" mass="11035">MSKATKRKHVQKELLSQEYRVPEDLNNIVKITQNSGNNLHQIENHSGEKYFVSMPGKFRNNIWIKPGDFVIVKPIVINTTDKRPQQLIRESLIPP</sequence>
<evidence type="ECO:0000259" key="6">
    <source>
        <dbReference type="PROSITE" id="PS50832"/>
    </source>
</evidence>
<dbReference type="STRING" id="121845.A0A1S3DKL2"/>
<dbReference type="SMART" id="SM00652">
    <property type="entry name" value="eIF1a"/>
    <property type="match status" value="1"/>
</dbReference>
<name>A0A1S3DKL2_DIACI</name>
<dbReference type="GO" id="GO:0003743">
    <property type="term" value="F:translation initiation factor activity"/>
    <property type="evidence" value="ECO:0007669"/>
    <property type="project" value="UniProtKB-UniRule"/>
</dbReference>
<dbReference type="Pfam" id="PF01176">
    <property type="entry name" value="eIF-1a"/>
    <property type="match status" value="1"/>
</dbReference>
<dbReference type="Proteomes" id="UP000079169">
    <property type="component" value="Unplaced"/>
</dbReference>
<evidence type="ECO:0000313" key="8">
    <source>
        <dbReference type="RefSeq" id="XP_008483803.1"/>
    </source>
</evidence>
<evidence type="ECO:0000313" key="7">
    <source>
        <dbReference type="Proteomes" id="UP000079169"/>
    </source>
</evidence>
<comment type="similarity">
    <text evidence="1">Belongs to the EIF1AD family.</text>
</comment>
<organism evidence="7 8">
    <name type="scientific">Diaphorina citri</name>
    <name type="common">Asian citrus psyllid</name>
    <dbReference type="NCBI Taxonomy" id="121845"/>
    <lineage>
        <taxon>Eukaryota</taxon>
        <taxon>Metazoa</taxon>
        <taxon>Ecdysozoa</taxon>
        <taxon>Arthropoda</taxon>
        <taxon>Hexapoda</taxon>
        <taxon>Insecta</taxon>
        <taxon>Pterygota</taxon>
        <taxon>Neoptera</taxon>
        <taxon>Paraneoptera</taxon>
        <taxon>Hemiptera</taxon>
        <taxon>Sternorrhyncha</taxon>
        <taxon>Psylloidea</taxon>
        <taxon>Psyllidae</taxon>
        <taxon>Diaphorininae</taxon>
        <taxon>Diaphorina</taxon>
    </lineage>
</organism>
<dbReference type="GeneID" id="103520486"/>
<dbReference type="Gene3D" id="2.40.50.140">
    <property type="entry name" value="Nucleic acid-binding proteins"/>
    <property type="match status" value="1"/>
</dbReference>